<dbReference type="InterPro" id="IPR029058">
    <property type="entry name" value="AB_hydrolase_fold"/>
</dbReference>
<protein>
    <submittedName>
        <fullName evidence="2">Uncharacterized protein</fullName>
    </submittedName>
</protein>
<feature type="chain" id="PRO_5046888197" evidence="1">
    <location>
        <begin position="24"/>
        <end position="247"/>
    </location>
</feature>
<accession>A0ABQ2BG70</accession>
<gene>
    <name evidence="2" type="ORF">GCM10008119_09690</name>
</gene>
<dbReference type="SUPFAM" id="SSF53474">
    <property type="entry name" value="alpha/beta-Hydrolases"/>
    <property type="match status" value="1"/>
</dbReference>
<dbReference type="EMBL" id="BMDJ01000002">
    <property type="protein sequence ID" value="GGI23844.1"/>
    <property type="molecule type" value="Genomic_DNA"/>
</dbReference>
<comment type="caution">
    <text evidence="2">The sequence shown here is derived from an EMBL/GenBank/DDBJ whole genome shotgun (WGS) entry which is preliminary data.</text>
</comment>
<reference evidence="3" key="1">
    <citation type="journal article" date="2019" name="Int. J. Syst. Evol. Microbiol.">
        <title>The Global Catalogue of Microorganisms (GCM) 10K type strain sequencing project: providing services to taxonomists for standard genome sequencing and annotation.</title>
        <authorList>
            <consortium name="The Broad Institute Genomics Platform"/>
            <consortium name="The Broad Institute Genome Sequencing Center for Infectious Disease"/>
            <person name="Wu L."/>
            <person name="Ma J."/>
        </authorList>
    </citation>
    <scope>NUCLEOTIDE SEQUENCE [LARGE SCALE GENOMIC DNA]</scope>
    <source>
        <strain evidence="3">CCM 8939</strain>
    </source>
</reference>
<dbReference type="Proteomes" id="UP000645390">
    <property type="component" value="Unassembled WGS sequence"/>
</dbReference>
<dbReference type="Gene3D" id="3.40.50.1820">
    <property type="entry name" value="alpha/beta hydrolase"/>
    <property type="match status" value="1"/>
</dbReference>
<evidence type="ECO:0000313" key="2">
    <source>
        <dbReference type="EMBL" id="GGI23844.1"/>
    </source>
</evidence>
<evidence type="ECO:0000313" key="3">
    <source>
        <dbReference type="Proteomes" id="UP000645390"/>
    </source>
</evidence>
<evidence type="ECO:0000256" key="1">
    <source>
        <dbReference type="SAM" id="SignalP"/>
    </source>
</evidence>
<dbReference type="PROSITE" id="PS51257">
    <property type="entry name" value="PROKAR_LIPOPROTEIN"/>
    <property type="match status" value="1"/>
</dbReference>
<keyword evidence="3" id="KW-1185">Reference proteome</keyword>
<feature type="signal peptide" evidence="1">
    <location>
        <begin position="1"/>
        <end position="23"/>
    </location>
</feature>
<name>A0ABQ2BG70_9SPHI</name>
<organism evidence="2 3">
    <name type="scientific">Pedobacter mendelii</name>
    <dbReference type="NCBI Taxonomy" id="1908240"/>
    <lineage>
        <taxon>Bacteria</taxon>
        <taxon>Pseudomonadati</taxon>
        <taxon>Bacteroidota</taxon>
        <taxon>Sphingobacteriia</taxon>
        <taxon>Sphingobacteriales</taxon>
        <taxon>Sphingobacteriaceae</taxon>
        <taxon>Pedobacter</taxon>
    </lineage>
</organism>
<sequence>MKKLFLIPVFLMLIVFSCKKNSAEDGKEVVSGNVKQVTETVNGSTYRIFTKVGTTTFKGILVMGSGNDESNPSVGSLDGAAEADICSKAADNGYAAAIVQYRKTPGNANWNTSAKMVGEDYNQCILAISSKYGVDKNKAVVGGYSYASFMLLTDNSQSNTLTYVKGILAACGAAGTWNAQNFKIPVYSISCSGNNEGDYSGKALYDQIPANSAVKAKSEGVTDGGCNTHCGGSWTDKMYSKMVAWLN</sequence>
<keyword evidence="1" id="KW-0732">Signal</keyword>
<proteinExistence type="predicted"/>